<dbReference type="AlphaFoldDB" id="A0A0F9JZZ0"/>
<proteinExistence type="predicted"/>
<accession>A0A0F9JZZ0</accession>
<dbReference type="InterPro" id="IPR013320">
    <property type="entry name" value="ConA-like_dom_sf"/>
</dbReference>
<dbReference type="Gene3D" id="2.60.120.200">
    <property type="match status" value="1"/>
</dbReference>
<organism evidence="1">
    <name type="scientific">marine sediment metagenome</name>
    <dbReference type="NCBI Taxonomy" id="412755"/>
    <lineage>
        <taxon>unclassified sequences</taxon>
        <taxon>metagenomes</taxon>
        <taxon>ecological metagenomes</taxon>
    </lineage>
</organism>
<dbReference type="Pfam" id="PF13385">
    <property type="entry name" value="Laminin_G_3"/>
    <property type="match status" value="1"/>
</dbReference>
<dbReference type="SUPFAM" id="SSF49899">
    <property type="entry name" value="Concanavalin A-like lectins/glucanases"/>
    <property type="match status" value="1"/>
</dbReference>
<dbReference type="EMBL" id="LAZR01016440">
    <property type="protein sequence ID" value="KKM04498.1"/>
    <property type="molecule type" value="Genomic_DNA"/>
</dbReference>
<evidence type="ECO:0008006" key="2">
    <source>
        <dbReference type="Google" id="ProtNLM"/>
    </source>
</evidence>
<protein>
    <recommendedName>
        <fullName evidence="2">LamG-like jellyroll fold domain-containing protein</fullName>
    </recommendedName>
</protein>
<comment type="caution">
    <text evidence="1">The sequence shown here is derived from an EMBL/GenBank/DDBJ whole genome shotgun (WGS) entry which is preliminary data.</text>
</comment>
<reference evidence="1" key="1">
    <citation type="journal article" date="2015" name="Nature">
        <title>Complex archaea that bridge the gap between prokaryotes and eukaryotes.</title>
        <authorList>
            <person name="Spang A."/>
            <person name="Saw J.H."/>
            <person name="Jorgensen S.L."/>
            <person name="Zaremba-Niedzwiedzka K."/>
            <person name="Martijn J."/>
            <person name="Lind A.E."/>
            <person name="van Eijk R."/>
            <person name="Schleper C."/>
            <person name="Guy L."/>
            <person name="Ettema T.J."/>
        </authorList>
    </citation>
    <scope>NUCLEOTIDE SEQUENCE</scope>
</reference>
<sequence length="267" mass="28167">MGARSVSPSFANGFAPRDGLSANPGLWDGLVGAWVPSLGVTGLTLFDVSRGSNNGTLTSMDPATDWVMSEKGWALDFDGSDDNVLLPTDGGLLNVLRTAPHSFVLNFKSRSLSGNQRIFAHSETSAGLRQNVLWTQASAIGFTWDPSTGKAGKSTSFTDTSEWHSLIGVLEDSATISAYLDGVPMTGTTSRGSPDGLTYLGQSAGGTARFNGQIGVFLIYSRILTFPEIQTLYVDPLAPFRLARRTLVGVAAAPGGTILPQMMQLSS</sequence>
<gene>
    <name evidence="1" type="ORF">LCGC14_1763650</name>
</gene>
<evidence type="ECO:0000313" key="1">
    <source>
        <dbReference type="EMBL" id="KKM04498.1"/>
    </source>
</evidence>
<name>A0A0F9JZZ0_9ZZZZ</name>